<evidence type="ECO:0000256" key="1">
    <source>
        <dbReference type="SAM" id="MobiDB-lite"/>
    </source>
</evidence>
<keyword evidence="2" id="KW-1133">Transmembrane helix</keyword>
<feature type="compositionally biased region" description="Low complexity" evidence="1">
    <location>
        <begin position="57"/>
        <end position="82"/>
    </location>
</feature>
<keyword evidence="2" id="KW-0812">Transmembrane</keyword>
<dbReference type="Proteomes" id="UP000219688">
    <property type="component" value="Unassembled WGS sequence"/>
</dbReference>
<dbReference type="RefSeq" id="WP_097187266.1">
    <property type="nucleotide sequence ID" value="NZ_OBQK01000002.1"/>
</dbReference>
<dbReference type="EMBL" id="OBQK01000002">
    <property type="protein sequence ID" value="SOC53872.1"/>
    <property type="molecule type" value="Genomic_DNA"/>
</dbReference>
<accession>A0A285VIG9</accession>
<dbReference type="AlphaFoldDB" id="A0A285VIG9"/>
<sequence length="91" mass="9276">MNSTGVELTAGLGGFLVVFALGLAVWVLGRDLTRRLRRMRLREEERLAALRQDAAEAPRAGGASGAAGAAGAAPTSGPVAGPRPDEPDPLA</sequence>
<organism evidence="3 4">
    <name type="scientific">Ornithinimicrobium cerasi</name>
    <dbReference type="NCBI Taxonomy" id="2248773"/>
    <lineage>
        <taxon>Bacteria</taxon>
        <taxon>Bacillati</taxon>
        <taxon>Actinomycetota</taxon>
        <taxon>Actinomycetes</taxon>
        <taxon>Micrococcales</taxon>
        <taxon>Ornithinimicrobiaceae</taxon>
        <taxon>Ornithinimicrobium</taxon>
    </lineage>
</organism>
<keyword evidence="2" id="KW-0472">Membrane</keyword>
<name>A0A285VIG9_9MICO</name>
<feature type="region of interest" description="Disordered" evidence="1">
    <location>
        <begin position="53"/>
        <end position="91"/>
    </location>
</feature>
<protein>
    <submittedName>
        <fullName evidence="3">Uncharacterized protein</fullName>
    </submittedName>
</protein>
<gene>
    <name evidence="3" type="ORF">SAMN05421879_102230</name>
</gene>
<evidence type="ECO:0000313" key="3">
    <source>
        <dbReference type="EMBL" id="SOC53872.1"/>
    </source>
</evidence>
<reference evidence="4" key="1">
    <citation type="submission" date="2017-08" db="EMBL/GenBank/DDBJ databases">
        <authorList>
            <person name="Varghese N."/>
            <person name="Submissions S."/>
        </authorList>
    </citation>
    <scope>NUCLEOTIDE SEQUENCE [LARGE SCALE GENOMIC DNA]</scope>
    <source>
        <strain evidence="4">USBA17B2</strain>
    </source>
</reference>
<proteinExistence type="predicted"/>
<evidence type="ECO:0000313" key="4">
    <source>
        <dbReference type="Proteomes" id="UP000219688"/>
    </source>
</evidence>
<feature type="transmembrane region" description="Helical" evidence="2">
    <location>
        <begin position="12"/>
        <end position="29"/>
    </location>
</feature>
<evidence type="ECO:0000256" key="2">
    <source>
        <dbReference type="SAM" id="Phobius"/>
    </source>
</evidence>
<keyword evidence="4" id="KW-1185">Reference proteome</keyword>